<keyword evidence="4" id="KW-0508">mRNA splicing</keyword>
<sequence length="237" mass="26216">MLFHKGIAPTGPSGGAVSYPTPDSVVKSSPLSGALEDEDEYDPMHPNDYDIINRERKRKAQEEDLAERKEIAMIAAKPAVQKESAGTKLLKKMGWTEGQGLGAKNQGIAAPLVHRKIDATQGKIEIGKISILPPSLGQSSPEPESKIMLLKNMVGKGEVDEDLEEDVRDECETYGKVEEVKIIELADEVRVFVVFDDVASAEKAKKIMHGRTFDEKRINATSYDENKYDKGVYDSYF</sequence>
<dbReference type="SMART" id="SM00360">
    <property type="entry name" value="RRM"/>
    <property type="match status" value="1"/>
</dbReference>
<dbReference type="PANTHER" id="PTHR13288:SF8">
    <property type="entry name" value="SPLICING FACTOR 45"/>
    <property type="match status" value="1"/>
</dbReference>
<keyword evidence="11" id="KW-1185">Reference proteome</keyword>
<proteinExistence type="predicted"/>
<evidence type="ECO:0000313" key="11">
    <source>
        <dbReference type="Proteomes" id="UP000591131"/>
    </source>
</evidence>
<dbReference type="SMART" id="SM00361">
    <property type="entry name" value="RRM_1"/>
    <property type="match status" value="1"/>
</dbReference>
<dbReference type="InterPro" id="IPR000467">
    <property type="entry name" value="G_patch_dom"/>
</dbReference>
<dbReference type="Pfam" id="PF00076">
    <property type="entry name" value="RRM_1"/>
    <property type="match status" value="1"/>
</dbReference>
<dbReference type="InterPro" id="IPR003954">
    <property type="entry name" value="RRM_euk-type"/>
</dbReference>
<accession>A0A7J6MYW0</accession>
<dbReference type="FunFam" id="3.30.70.330:FF:000382">
    <property type="entry name" value="G-patch domain-containing protein"/>
    <property type="match status" value="1"/>
</dbReference>
<dbReference type="EMBL" id="JAAPAO010000028">
    <property type="protein sequence ID" value="KAF4676793.1"/>
    <property type="molecule type" value="Genomic_DNA"/>
</dbReference>
<evidence type="ECO:0000256" key="1">
    <source>
        <dbReference type="ARBA" id="ARBA00004123"/>
    </source>
</evidence>
<evidence type="ECO:0000256" key="7">
    <source>
        <dbReference type="SAM" id="MobiDB-lite"/>
    </source>
</evidence>
<name>A0A7J6MYW0_PERCH</name>
<dbReference type="Pfam" id="PF01585">
    <property type="entry name" value="G-patch"/>
    <property type="match status" value="1"/>
</dbReference>
<protein>
    <recommendedName>
        <fullName evidence="12">Splicing factor 45</fullName>
    </recommendedName>
</protein>
<dbReference type="SMART" id="SM00443">
    <property type="entry name" value="G_patch"/>
    <property type="match status" value="1"/>
</dbReference>
<dbReference type="GO" id="GO:0071011">
    <property type="term" value="C:precatalytic spliceosome"/>
    <property type="evidence" value="ECO:0007669"/>
    <property type="project" value="TreeGrafter"/>
</dbReference>
<dbReference type="InterPro" id="IPR040052">
    <property type="entry name" value="RBM17"/>
</dbReference>
<evidence type="ECO:0000313" key="10">
    <source>
        <dbReference type="EMBL" id="KAF4676793.1"/>
    </source>
</evidence>
<reference evidence="10 11" key="1">
    <citation type="submission" date="2020-04" db="EMBL/GenBank/DDBJ databases">
        <title>Perkinsus chesapeaki whole genome sequence.</title>
        <authorList>
            <person name="Bogema D.R."/>
        </authorList>
    </citation>
    <scope>NUCLEOTIDE SEQUENCE [LARGE SCALE GENOMIC DNA]</scope>
    <source>
        <strain evidence="10">ATCC PRA-425</strain>
    </source>
</reference>
<evidence type="ECO:0000256" key="3">
    <source>
        <dbReference type="ARBA" id="ARBA00022884"/>
    </source>
</evidence>
<dbReference type="InterPro" id="IPR012677">
    <property type="entry name" value="Nucleotide-bd_a/b_plait_sf"/>
</dbReference>
<gene>
    <name evidence="10" type="ORF">FOL47_004964</name>
</gene>
<evidence type="ECO:0000256" key="4">
    <source>
        <dbReference type="ARBA" id="ARBA00023187"/>
    </source>
</evidence>
<dbReference type="Proteomes" id="UP000591131">
    <property type="component" value="Unassembled WGS sequence"/>
</dbReference>
<dbReference type="GO" id="GO:0003723">
    <property type="term" value="F:RNA binding"/>
    <property type="evidence" value="ECO:0007669"/>
    <property type="project" value="UniProtKB-UniRule"/>
</dbReference>
<evidence type="ECO:0000256" key="5">
    <source>
        <dbReference type="ARBA" id="ARBA00023242"/>
    </source>
</evidence>
<comment type="caution">
    <text evidence="10">The sequence shown here is derived from an EMBL/GenBank/DDBJ whole genome shotgun (WGS) entry which is preliminary data.</text>
</comment>
<comment type="subcellular location">
    <subcellularLocation>
        <location evidence="1">Nucleus</location>
    </subcellularLocation>
</comment>
<evidence type="ECO:0008006" key="12">
    <source>
        <dbReference type="Google" id="ProtNLM"/>
    </source>
</evidence>
<evidence type="ECO:0000259" key="9">
    <source>
        <dbReference type="PROSITE" id="PS50174"/>
    </source>
</evidence>
<keyword evidence="2" id="KW-0507">mRNA processing</keyword>
<dbReference type="InterPro" id="IPR000504">
    <property type="entry name" value="RRM_dom"/>
</dbReference>
<feature type="region of interest" description="Disordered" evidence="7">
    <location>
        <begin position="1"/>
        <end position="48"/>
    </location>
</feature>
<evidence type="ECO:0000256" key="2">
    <source>
        <dbReference type="ARBA" id="ARBA00022664"/>
    </source>
</evidence>
<organism evidence="10 11">
    <name type="scientific">Perkinsus chesapeaki</name>
    <name type="common">Clam parasite</name>
    <name type="synonym">Perkinsus andrewsi</name>
    <dbReference type="NCBI Taxonomy" id="330153"/>
    <lineage>
        <taxon>Eukaryota</taxon>
        <taxon>Sar</taxon>
        <taxon>Alveolata</taxon>
        <taxon>Perkinsozoa</taxon>
        <taxon>Perkinsea</taxon>
        <taxon>Perkinsida</taxon>
        <taxon>Perkinsidae</taxon>
        <taxon>Perkinsus</taxon>
    </lineage>
</organism>
<evidence type="ECO:0000259" key="8">
    <source>
        <dbReference type="PROSITE" id="PS50102"/>
    </source>
</evidence>
<dbReference type="PANTHER" id="PTHR13288">
    <property type="entry name" value="SPLICING FACTOR 45 SPF45"/>
    <property type="match status" value="1"/>
</dbReference>
<dbReference type="SUPFAM" id="SSF54928">
    <property type="entry name" value="RNA-binding domain, RBD"/>
    <property type="match status" value="1"/>
</dbReference>
<dbReference type="PROSITE" id="PS50102">
    <property type="entry name" value="RRM"/>
    <property type="match status" value="1"/>
</dbReference>
<keyword evidence="3 6" id="KW-0694">RNA-binding</keyword>
<dbReference type="InterPro" id="IPR035979">
    <property type="entry name" value="RBD_domain_sf"/>
</dbReference>
<dbReference type="GO" id="GO:0045292">
    <property type="term" value="P:mRNA cis splicing, via spliceosome"/>
    <property type="evidence" value="ECO:0007669"/>
    <property type="project" value="InterPro"/>
</dbReference>
<evidence type="ECO:0000256" key="6">
    <source>
        <dbReference type="PROSITE-ProRule" id="PRU00176"/>
    </source>
</evidence>
<dbReference type="Gene3D" id="3.30.70.330">
    <property type="match status" value="1"/>
</dbReference>
<dbReference type="AlphaFoldDB" id="A0A7J6MYW0"/>
<feature type="domain" description="RRM" evidence="8">
    <location>
        <begin position="146"/>
        <end position="225"/>
    </location>
</feature>
<dbReference type="PROSITE" id="PS50174">
    <property type="entry name" value="G_PATCH"/>
    <property type="match status" value="1"/>
</dbReference>
<keyword evidence="5" id="KW-0539">Nucleus</keyword>
<dbReference type="OrthoDB" id="77405at2759"/>
<feature type="domain" description="G-patch" evidence="9">
    <location>
        <begin position="82"/>
        <end position="112"/>
    </location>
</feature>